<dbReference type="Proteomes" id="UP001064971">
    <property type="component" value="Chromosome"/>
</dbReference>
<keyword evidence="3" id="KW-1185">Reference proteome</keyword>
<reference evidence="2" key="1">
    <citation type="submission" date="2022-07" db="EMBL/GenBank/DDBJ databases">
        <title>Complete Genome Sequence of the Radioresistant Bacterium Deinococcus aetherius ST0316, Isolated from the Air Dust collected in Lower Stratosphere above Japan.</title>
        <authorList>
            <person name="Satoh K."/>
            <person name="Hagiwara K."/>
            <person name="Katsumata K."/>
            <person name="Kubo A."/>
            <person name="Yokobori S."/>
            <person name="Yamagishi A."/>
            <person name="Oono Y."/>
            <person name="Narumi I."/>
        </authorList>
    </citation>
    <scope>NUCLEOTIDE SEQUENCE</scope>
    <source>
        <strain evidence="2">ST0316</strain>
    </source>
</reference>
<feature type="domain" description="YchJ-like middle NTF2-like" evidence="1">
    <location>
        <begin position="7"/>
        <end position="44"/>
    </location>
</feature>
<proteinExistence type="predicted"/>
<evidence type="ECO:0000313" key="2">
    <source>
        <dbReference type="EMBL" id="BDP41648.1"/>
    </source>
</evidence>
<dbReference type="Gene3D" id="3.10.450.50">
    <property type="match status" value="1"/>
</dbReference>
<evidence type="ECO:0000259" key="1">
    <source>
        <dbReference type="Pfam" id="PF17775"/>
    </source>
</evidence>
<sequence length="45" mass="5234">MTVHRAEGDEVSFTAVLRLGGRTHRLRERSTFERLGDRWVYVSGE</sequence>
<name>A0ABN6RHY2_9DEIO</name>
<dbReference type="InterPro" id="IPR032710">
    <property type="entry name" value="NTF2-like_dom_sf"/>
</dbReference>
<accession>A0ABN6RHY2</accession>
<organism evidence="2 3">
    <name type="scientific">Deinococcus aetherius</name>
    <dbReference type="NCBI Taxonomy" id="200252"/>
    <lineage>
        <taxon>Bacteria</taxon>
        <taxon>Thermotogati</taxon>
        <taxon>Deinococcota</taxon>
        <taxon>Deinococci</taxon>
        <taxon>Deinococcales</taxon>
        <taxon>Deinococcaceae</taxon>
        <taxon>Deinococcus</taxon>
    </lineage>
</organism>
<dbReference type="InterPro" id="IPR048469">
    <property type="entry name" value="YchJ-like_M"/>
</dbReference>
<protein>
    <recommendedName>
        <fullName evidence="1">YchJ-like middle NTF2-like domain-containing protein</fullName>
    </recommendedName>
</protein>
<dbReference type="EMBL" id="AP026560">
    <property type="protein sequence ID" value="BDP41648.1"/>
    <property type="molecule type" value="Genomic_DNA"/>
</dbReference>
<dbReference type="Pfam" id="PF17775">
    <property type="entry name" value="YchJ_M-like"/>
    <property type="match status" value="1"/>
</dbReference>
<gene>
    <name evidence="2" type="ORF">DAETH_16170</name>
</gene>
<dbReference type="SUPFAM" id="SSF54427">
    <property type="entry name" value="NTF2-like"/>
    <property type="match status" value="1"/>
</dbReference>
<evidence type="ECO:0000313" key="3">
    <source>
        <dbReference type="Proteomes" id="UP001064971"/>
    </source>
</evidence>